<feature type="compositionally biased region" description="Low complexity" evidence="1">
    <location>
        <begin position="44"/>
        <end position="56"/>
    </location>
</feature>
<accession>A0A495QQD2</accession>
<sequence length="166" mass="18137">MTGRGTHDGVDGRRSLENRWLDADAVAAVGEPARKPKTEDGPISSSASPGVSGSSSTRMRPKMKRWMTEPVRLRVRARRNQQGSILEWHPDDEGNAKEALASPRALIRDLYGAVNRSTVVDGDLVAVVEAWPRSGDVIDVIVLEEHARSESATERLRMQASAEVAQ</sequence>
<name>A0A495QQD2_9EURY</name>
<evidence type="ECO:0000313" key="3">
    <source>
        <dbReference type="Proteomes" id="UP000268233"/>
    </source>
</evidence>
<proteinExistence type="predicted"/>
<organism evidence="2 3">
    <name type="scientific">Haloarcula quadrata</name>
    <dbReference type="NCBI Taxonomy" id="182779"/>
    <lineage>
        <taxon>Archaea</taxon>
        <taxon>Methanobacteriati</taxon>
        <taxon>Methanobacteriota</taxon>
        <taxon>Stenosarchaea group</taxon>
        <taxon>Halobacteria</taxon>
        <taxon>Halobacteriales</taxon>
        <taxon>Haloarculaceae</taxon>
        <taxon>Haloarcula</taxon>
    </lineage>
</organism>
<dbReference type="AlphaFoldDB" id="A0A495QQD2"/>
<reference evidence="2 3" key="1">
    <citation type="submission" date="2018-10" db="EMBL/GenBank/DDBJ databases">
        <title>Genomic Encyclopedia of Archaeal and Bacterial Type Strains, Phase II (KMG-II): from individual species to whole genera.</title>
        <authorList>
            <person name="Goeker M."/>
        </authorList>
    </citation>
    <scope>NUCLEOTIDE SEQUENCE [LARGE SCALE GENOMIC DNA]</scope>
    <source>
        <strain evidence="2 3">DSM 11927</strain>
    </source>
</reference>
<evidence type="ECO:0000313" key="2">
    <source>
        <dbReference type="EMBL" id="RKS75158.1"/>
    </source>
</evidence>
<comment type="caution">
    <text evidence="2">The sequence shown here is derived from an EMBL/GenBank/DDBJ whole genome shotgun (WGS) entry which is preliminary data.</text>
</comment>
<evidence type="ECO:0000256" key="1">
    <source>
        <dbReference type="SAM" id="MobiDB-lite"/>
    </source>
</evidence>
<gene>
    <name evidence="2" type="ORF">BDK61_4699</name>
</gene>
<feature type="region of interest" description="Disordered" evidence="1">
    <location>
        <begin position="1"/>
        <end position="68"/>
    </location>
</feature>
<dbReference type="Proteomes" id="UP000268233">
    <property type="component" value="Unassembled WGS sequence"/>
</dbReference>
<dbReference type="EMBL" id="RBWW01000004">
    <property type="protein sequence ID" value="RKS75158.1"/>
    <property type="molecule type" value="Genomic_DNA"/>
</dbReference>
<feature type="compositionally biased region" description="Basic and acidic residues" evidence="1">
    <location>
        <begin position="1"/>
        <end position="22"/>
    </location>
</feature>
<keyword evidence="3" id="KW-1185">Reference proteome</keyword>
<protein>
    <submittedName>
        <fullName evidence="2">Uncharacterized protein</fullName>
    </submittedName>
</protein>